<dbReference type="CDD" id="cd00056">
    <property type="entry name" value="ENDO3c"/>
    <property type="match status" value="1"/>
</dbReference>
<evidence type="ECO:0000256" key="3">
    <source>
        <dbReference type="ARBA" id="ARBA00022763"/>
    </source>
</evidence>
<dbReference type="GO" id="GO:0008725">
    <property type="term" value="F:DNA-3-methyladenine glycosylase activity"/>
    <property type="evidence" value="ECO:0007669"/>
    <property type="project" value="TreeGrafter"/>
</dbReference>
<evidence type="ECO:0000256" key="1">
    <source>
        <dbReference type="ARBA" id="ARBA00000086"/>
    </source>
</evidence>
<dbReference type="InterPro" id="IPR051912">
    <property type="entry name" value="Alkylbase_DNA_Glycosylase/TA"/>
</dbReference>
<dbReference type="PANTHER" id="PTHR43003">
    <property type="entry name" value="DNA-3-METHYLADENINE GLYCOSYLASE"/>
    <property type="match status" value="1"/>
</dbReference>
<dbReference type="EC" id="3.2.2.21" evidence="2"/>
<organism evidence="5 6">
    <name type="scientific">Orlajensenia leifsoniae</name>
    <dbReference type="NCBI Taxonomy" id="2561933"/>
    <lineage>
        <taxon>Bacteria</taxon>
        <taxon>Bacillati</taxon>
        <taxon>Actinomycetota</taxon>
        <taxon>Actinomycetes</taxon>
        <taxon>Micrococcales</taxon>
        <taxon>Microbacteriaceae</taxon>
        <taxon>Orlajensenia</taxon>
    </lineage>
</organism>
<dbReference type="PANTHER" id="PTHR43003:SF6">
    <property type="entry name" value="DNA GLYCOSYLASE"/>
    <property type="match status" value="1"/>
</dbReference>
<dbReference type="GO" id="GO:0005737">
    <property type="term" value="C:cytoplasm"/>
    <property type="evidence" value="ECO:0007669"/>
    <property type="project" value="TreeGrafter"/>
</dbReference>
<comment type="catalytic activity">
    <reaction evidence="1">
        <text>Hydrolysis of alkylated DNA, releasing 3-methyladenine, 3-methylguanine, 7-methylguanine and 7-methyladenine.</text>
        <dbReference type="EC" id="3.2.2.21"/>
    </reaction>
</comment>
<comment type="caution">
    <text evidence="5">The sequence shown here is derived from an EMBL/GenBank/DDBJ whole genome shotgun (WGS) entry which is preliminary data.</text>
</comment>
<reference evidence="5 6" key="1">
    <citation type="journal article" date="2018" name="J. Microbiol.">
        <title>Leifsonia flava sp. nov., a novel actinobacterium isolated from the rhizosphere of Aquilegia viridiflora.</title>
        <authorList>
            <person name="Cai Y."/>
            <person name="Tao W.Z."/>
            <person name="Ma Y.J."/>
            <person name="Cheng J."/>
            <person name="Zhang M.Y."/>
            <person name="Zhang Y.X."/>
        </authorList>
    </citation>
    <scope>NUCLEOTIDE SEQUENCE [LARGE SCALE GENOMIC DNA]</scope>
    <source>
        <strain evidence="5 6">SYP-B2174</strain>
    </source>
</reference>
<dbReference type="InterPro" id="IPR003265">
    <property type="entry name" value="HhH-GPD_domain"/>
</dbReference>
<dbReference type="InterPro" id="IPR011257">
    <property type="entry name" value="DNA_glycosylase"/>
</dbReference>
<evidence type="ECO:0000313" key="6">
    <source>
        <dbReference type="Proteomes" id="UP000298127"/>
    </source>
</evidence>
<keyword evidence="4" id="KW-0234">DNA repair</keyword>
<sequence>MAPDATLTWRPRHATDVRLTVARLGRGASDPTHGFAPDGALWRTTLTSDGPASMRISRDGDGALRCQAWGQGADAAVTTAPALLGGDDDPSSFEPGHPVITDAHRRHAGLRIPKTGRVFEALVPAILEQKVITLQATASWRHLVRRYGSVAPGPTPGPMLVVPSPRTWAMIPSWEWHKAGVDPQRSRTVVTAARVADRLEECSQLAPAAAEARLRAVPGIGVWTAAEVAQRALGDADALSVGDYHLANYVGHALYGRDRFSDEDMVQALESWRPHRYRLVRLLQAHGVPGPARRGPRMEFVDHRSR</sequence>
<dbReference type="RefSeq" id="WP_135119680.1">
    <property type="nucleotide sequence ID" value="NZ_SPQZ01000002.1"/>
</dbReference>
<dbReference type="Proteomes" id="UP000298127">
    <property type="component" value="Unassembled WGS sequence"/>
</dbReference>
<evidence type="ECO:0000256" key="4">
    <source>
        <dbReference type="ARBA" id="ARBA00023204"/>
    </source>
</evidence>
<name>A0A4Y9R5P5_9MICO</name>
<dbReference type="Gene3D" id="1.10.340.30">
    <property type="entry name" value="Hypothetical protein, domain 2"/>
    <property type="match status" value="1"/>
</dbReference>
<dbReference type="GO" id="GO:0006285">
    <property type="term" value="P:base-excision repair, AP site formation"/>
    <property type="evidence" value="ECO:0007669"/>
    <property type="project" value="TreeGrafter"/>
</dbReference>
<dbReference type="AlphaFoldDB" id="A0A4Y9R5P5"/>
<protein>
    <recommendedName>
        <fullName evidence="2">DNA-3-methyladenine glycosylase II</fullName>
        <ecNumber evidence="2">3.2.2.21</ecNumber>
    </recommendedName>
</protein>
<evidence type="ECO:0000256" key="2">
    <source>
        <dbReference type="ARBA" id="ARBA00012000"/>
    </source>
</evidence>
<dbReference type="EMBL" id="SPQZ01000002">
    <property type="protein sequence ID" value="TFV99212.1"/>
    <property type="molecule type" value="Genomic_DNA"/>
</dbReference>
<dbReference type="GO" id="GO:0006307">
    <property type="term" value="P:DNA alkylation repair"/>
    <property type="evidence" value="ECO:0007669"/>
    <property type="project" value="TreeGrafter"/>
</dbReference>
<dbReference type="SUPFAM" id="SSF48150">
    <property type="entry name" value="DNA-glycosylase"/>
    <property type="match status" value="1"/>
</dbReference>
<proteinExistence type="predicted"/>
<dbReference type="GO" id="GO:0043916">
    <property type="term" value="F:DNA-7-methylguanine glycosylase activity"/>
    <property type="evidence" value="ECO:0007669"/>
    <property type="project" value="TreeGrafter"/>
</dbReference>
<dbReference type="GO" id="GO:0032993">
    <property type="term" value="C:protein-DNA complex"/>
    <property type="evidence" value="ECO:0007669"/>
    <property type="project" value="TreeGrafter"/>
</dbReference>
<keyword evidence="3" id="KW-0227">DNA damage</keyword>
<accession>A0A4Y9R5P5</accession>
<evidence type="ECO:0000313" key="5">
    <source>
        <dbReference type="EMBL" id="TFV99212.1"/>
    </source>
</evidence>
<gene>
    <name evidence="5" type="ORF">E4M00_06875</name>
</gene>
<dbReference type="GO" id="GO:0032131">
    <property type="term" value="F:alkylated DNA binding"/>
    <property type="evidence" value="ECO:0007669"/>
    <property type="project" value="TreeGrafter"/>
</dbReference>
<keyword evidence="6" id="KW-1185">Reference proteome</keyword>